<dbReference type="InterPro" id="IPR055129">
    <property type="entry name" value="YEATS_dom"/>
</dbReference>
<accession>A0A5E4NAY9</accession>
<feature type="compositionally biased region" description="Polar residues" evidence="3">
    <location>
        <begin position="529"/>
        <end position="547"/>
    </location>
</feature>
<dbReference type="GO" id="GO:0003682">
    <property type="term" value="F:chromatin binding"/>
    <property type="evidence" value="ECO:0007669"/>
    <property type="project" value="TreeGrafter"/>
</dbReference>
<feature type="compositionally biased region" description="Basic and acidic residues" evidence="3">
    <location>
        <begin position="477"/>
        <end position="497"/>
    </location>
</feature>
<dbReference type="Gene3D" id="2.60.40.1970">
    <property type="entry name" value="YEATS domain"/>
    <property type="match status" value="1"/>
</dbReference>
<feature type="compositionally biased region" description="Polar residues" evidence="3">
    <location>
        <begin position="154"/>
        <end position="172"/>
    </location>
</feature>
<dbReference type="CDD" id="cd16906">
    <property type="entry name" value="YEATS_AF-9_like"/>
    <property type="match status" value="1"/>
</dbReference>
<evidence type="ECO:0000313" key="6">
    <source>
        <dbReference type="Proteomes" id="UP000325440"/>
    </source>
</evidence>
<evidence type="ECO:0000259" key="4">
    <source>
        <dbReference type="PROSITE" id="PS51037"/>
    </source>
</evidence>
<feature type="compositionally biased region" description="Low complexity" evidence="3">
    <location>
        <begin position="210"/>
        <end position="227"/>
    </location>
</feature>
<feature type="compositionally biased region" description="Basic residues" evidence="3">
    <location>
        <begin position="386"/>
        <end position="399"/>
    </location>
</feature>
<feature type="domain" description="YEATS" evidence="4">
    <location>
        <begin position="1"/>
        <end position="138"/>
    </location>
</feature>
<evidence type="ECO:0000313" key="5">
    <source>
        <dbReference type="EMBL" id="VVC40867.1"/>
    </source>
</evidence>
<dbReference type="Pfam" id="PF03366">
    <property type="entry name" value="YEATS"/>
    <property type="match status" value="1"/>
</dbReference>
<evidence type="ECO:0000256" key="1">
    <source>
        <dbReference type="ARBA" id="ARBA00023242"/>
    </source>
</evidence>
<organism evidence="5 6">
    <name type="scientific">Cinara cedri</name>
    <dbReference type="NCBI Taxonomy" id="506608"/>
    <lineage>
        <taxon>Eukaryota</taxon>
        <taxon>Metazoa</taxon>
        <taxon>Ecdysozoa</taxon>
        <taxon>Arthropoda</taxon>
        <taxon>Hexapoda</taxon>
        <taxon>Insecta</taxon>
        <taxon>Pterygota</taxon>
        <taxon>Neoptera</taxon>
        <taxon>Paraneoptera</taxon>
        <taxon>Hemiptera</taxon>
        <taxon>Sternorrhyncha</taxon>
        <taxon>Aphidomorpha</taxon>
        <taxon>Aphidoidea</taxon>
        <taxon>Aphididae</taxon>
        <taxon>Lachninae</taxon>
        <taxon>Cinara</taxon>
    </lineage>
</organism>
<reference evidence="5 6" key="1">
    <citation type="submission" date="2019-08" db="EMBL/GenBank/DDBJ databases">
        <authorList>
            <person name="Alioto T."/>
            <person name="Alioto T."/>
            <person name="Gomez Garrido J."/>
        </authorList>
    </citation>
    <scope>NUCLEOTIDE SEQUENCE [LARGE SCALE GENOMIC DNA]</scope>
</reference>
<dbReference type="AlphaFoldDB" id="A0A5E4NAY9"/>
<dbReference type="InterPro" id="IPR052790">
    <property type="entry name" value="YEATS_domain"/>
</dbReference>
<evidence type="ECO:0000256" key="3">
    <source>
        <dbReference type="SAM" id="MobiDB-lite"/>
    </source>
</evidence>
<dbReference type="GO" id="GO:0008023">
    <property type="term" value="C:transcription elongation factor complex"/>
    <property type="evidence" value="ECO:0007669"/>
    <property type="project" value="TreeGrafter"/>
</dbReference>
<proteinExistence type="predicted"/>
<feature type="compositionally biased region" description="Basic and acidic residues" evidence="3">
    <location>
        <begin position="284"/>
        <end position="346"/>
    </location>
</feature>
<dbReference type="PANTHER" id="PTHR47827">
    <property type="entry name" value="AHD DOMAIN-CONTAINING PROTEIN"/>
    <property type="match status" value="1"/>
</dbReference>
<comment type="subcellular location">
    <subcellularLocation>
        <location evidence="2">Nucleus</location>
    </subcellularLocation>
</comment>
<dbReference type="Pfam" id="PF17793">
    <property type="entry name" value="AHD"/>
    <property type="match status" value="1"/>
</dbReference>
<protein>
    <submittedName>
        <fullName evidence="5">YEATS</fullName>
    </submittedName>
</protein>
<keyword evidence="1 2" id="KW-0539">Nucleus</keyword>
<sequence length="611" mass="70919">MKMAFPYVKVIFEIGHEASVRNKRTPEGFTHDWELFVRGVDNSDIHYFIDKVVFHLHDTFPNPKRVVKEPPYVVKESGYAGFPLPIDIYIRNNDEPRKIRFKYELELQDRGLPPISKVTRETYVFSPSEDFRRKLIKGGGISVLSHDGAEAKNAPSSSAISKQKSITNTNRLPSPPPKKNKKEDMKLNNTFATLFGSPIQPSKLPLTTTKSISQKVSSSDKSQVKNKTSPHYKEEKKDKDKEREKEKKKSKESTIEKTKKDKDKKEKTKESSDKSKSLKQSSSKPDKKESSHHDKIKEKSNDIKVDKKDSKDKSKREDKIKEKNKEKSHKDEKSYNNEPKIVKQDTIKQNNKPEFNDQEKKKHKSSPEPVKVKPDKKLEKSEKPPKMHKSHKEHKKRDKRDKEDKLNKKEEKSNFVEQETSSFKHLDVPQTITSIEEFPKMKDDILECSPPPKANSSRVHEPEPESEEEFPSEDSELSYRQEIPKAKEPESSKKKLSPENSFTKKKKRKKKERDSEEPKPRPSRPDISEQMQETCSDISRSPSPNSKFTDEYINSLKYLQHKIMTLEDEDLQRVVTVIAETGHYEVTTKTFDFDLCALNETTVRKLQELIT</sequence>
<feature type="compositionally biased region" description="Basic and acidic residues" evidence="3">
    <location>
        <begin position="231"/>
        <end position="276"/>
    </location>
</feature>
<dbReference type="GO" id="GO:0045893">
    <property type="term" value="P:positive regulation of DNA-templated transcription"/>
    <property type="evidence" value="ECO:0007669"/>
    <property type="project" value="TreeGrafter"/>
</dbReference>
<feature type="compositionally biased region" description="Basic and acidic residues" evidence="3">
    <location>
        <begin position="370"/>
        <end position="385"/>
    </location>
</feature>
<dbReference type="OrthoDB" id="10053467at2759"/>
<keyword evidence="6" id="KW-1185">Reference proteome</keyword>
<feature type="compositionally biased region" description="Basic and acidic residues" evidence="3">
    <location>
        <begin position="512"/>
        <end position="527"/>
    </location>
</feature>
<dbReference type="InterPro" id="IPR038704">
    <property type="entry name" value="YEAST_sf"/>
</dbReference>
<feature type="compositionally biased region" description="Basic and acidic residues" evidence="3">
    <location>
        <begin position="400"/>
        <end position="414"/>
    </location>
</feature>
<dbReference type="EMBL" id="CABPRJ010001908">
    <property type="protein sequence ID" value="VVC40867.1"/>
    <property type="molecule type" value="Genomic_DNA"/>
</dbReference>
<evidence type="ECO:0000256" key="2">
    <source>
        <dbReference type="PROSITE-ProRule" id="PRU00376"/>
    </source>
</evidence>
<feature type="region of interest" description="Disordered" evidence="3">
    <location>
        <begin position="147"/>
        <end position="547"/>
    </location>
</feature>
<dbReference type="Gene3D" id="1.20.1270.290">
    <property type="match status" value="1"/>
</dbReference>
<dbReference type="PANTHER" id="PTHR47827:SF3">
    <property type="entry name" value="AF-9 ANC1 HOMOLOGY DOMAIN-CONTAINING PROTEIN"/>
    <property type="match status" value="1"/>
</dbReference>
<dbReference type="Proteomes" id="UP000325440">
    <property type="component" value="Unassembled WGS sequence"/>
</dbReference>
<feature type="compositionally biased region" description="Acidic residues" evidence="3">
    <location>
        <begin position="464"/>
        <end position="476"/>
    </location>
</feature>
<dbReference type="InterPro" id="IPR040930">
    <property type="entry name" value="AF-9_AHD"/>
</dbReference>
<gene>
    <name evidence="5" type="ORF">CINCED_3A009005</name>
</gene>
<dbReference type="PROSITE" id="PS51037">
    <property type="entry name" value="YEATS"/>
    <property type="match status" value="1"/>
</dbReference>
<name>A0A5E4NAY9_9HEMI</name>